<accession>A0A1S3KE11</accession>
<evidence type="ECO:0000256" key="2">
    <source>
        <dbReference type="ARBA" id="ARBA00022946"/>
    </source>
</evidence>
<sequence>MLVGKQLQRMASTLCKHLSLAPVLTRQYTLYNVKTRLLVSSSQRSAFCHKRTLAEQSKKQTDVSAGLRYQQLGHRGLIRFAGPDSTQFLQGLITNDMNCLQRELDCHKMALYAFLLNVKGRVVCDMFVYNISKAPDTHIYLLEVDTELVDEVHTTMKKYRLRKKVEIAVTDELKVMAVFPIEDGPFDAELTIGGTDGAPLVAVEKDPRLAAMGYRLVLPAFDDVTAHLPGVKEADNPSAYHMKRLRLGIGEGPTDHPPGKALPLECNAAYLHGVTFDKGCYIGQELTARTHHTGVIRKRIMPLLIDSQSPVDLQAEDVLVNSNGKECGIFRSAIGQYGLGLMRVDEAKGPLTVRRKGVEKSDVKTIDGVTVTARQPFWWPSST</sequence>
<dbReference type="STRING" id="7574.A0A1S3KE11"/>
<evidence type="ECO:0000313" key="6">
    <source>
        <dbReference type="RefSeq" id="XP_013420863.1"/>
    </source>
</evidence>
<dbReference type="OrthoDB" id="191995at2759"/>
<dbReference type="InterPro" id="IPR045179">
    <property type="entry name" value="YgfZ/GcvT"/>
</dbReference>
<dbReference type="RefSeq" id="XP_013420863.1">
    <property type="nucleotide sequence ID" value="XM_013565409.1"/>
</dbReference>
<evidence type="ECO:0000256" key="1">
    <source>
        <dbReference type="ARBA" id="ARBA00004173"/>
    </source>
</evidence>
<dbReference type="RefSeq" id="XP_013420864.1">
    <property type="nucleotide sequence ID" value="XM_013565410.1"/>
</dbReference>
<dbReference type="OMA" id="NMLVAND"/>
<dbReference type="Pfam" id="PF25455">
    <property type="entry name" value="Beta-barrel_CAF17_C"/>
    <property type="match status" value="1"/>
</dbReference>
<comment type="subcellular location">
    <subcellularLocation>
        <location evidence="1">Mitochondrion</location>
    </subcellularLocation>
</comment>
<evidence type="ECO:0000259" key="4">
    <source>
        <dbReference type="Pfam" id="PF25455"/>
    </source>
</evidence>
<dbReference type="GO" id="GO:0005759">
    <property type="term" value="C:mitochondrial matrix"/>
    <property type="evidence" value="ECO:0007669"/>
    <property type="project" value="TreeGrafter"/>
</dbReference>
<proteinExistence type="predicted"/>
<gene>
    <name evidence="6 7" type="primary">LOC106181116</name>
</gene>
<keyword evidence="2" id="KW-0809">Transit peptide</keyword>
<dbReference type="KEGG" id="lak:106181116"/>
<reference evidence="6 7" key="1">
    <citation type="submission" date="2025-04" db="UniProtKB">
        <authorList>
            <consortium name="RefSeq"/>
        </authorList>
    </citation>
    <scope>IDENTIFICATION</scope>
    <source>
        <tissue evidence="6 7">Gonads</tissue>
    </source>
</reference>
<feature type="domain" description="CAF17 C-terminal" evidence="4">
    <location>
        <begin position="297"/>
        <end position="380"/>
    </location>
</feature>
<dbReference type="GO" id="GO:0016740">
    <property type="term" value="F:transferase activity"/>
    <property type="evidence" value="ECO:0007669"/>
    <property type="project" value="UniProtKB-KW"/>
</dbReference>
<protein>
    <submittedName>
        <fullName evidence="6 7">Transferase CAF17 homolog, mitochondrial</fullName>
    </submittedName>
</protein>
<dbReference type="GeneID" id="106181116"/>
<dbReference type="AlphaFoldDB" id="A0A1S3KE11"/>
<evidence type="ECO:0000256" key="3">
    <source>
        <dbReference type="ARBA" id="ARBA00023128"/>
    </source>
</evidence>
<name>A0A1S3KE11_LINAN</name>
<dbReference type="Gene3D" id="3.30.1360.120">
    <property type="entry name" value="Probable tRNA modification gtpase trme, domain 1"/>
    <property type="match status" value="1"/>
</dbReference>
<dbReference type="PANTHER" id="PTHR22602">
    <property type="entry name" value="TRANSFERASE CAF17, MITOCHONDRIAL-RELATED"/>
    <property type="match status" value="1"/>
</dbReference>
<evidence type="ECO:0000313" key="5">
    <source>
        <dbReference type="Proteomes" id="UP000085678"/>
    </source>
</evidence>
<dbReference type="InterPro" id="IPR017703">
    <property type="entry name" value="YgfZ/GCV_T_CS"/>
</dbReference>
<dbReference type="GO" id="GO:0016226">
    <property type="term" value="P:iron-sulfur cluster assembly"/>
    <property type="evidence" value="ECO:0007669"/>
    <property type="project" value="TreeGrafter"/>
</dbReference>
<organism evidence="5 6">
    <name type="scientific">Lingula anatina</name>
    <name type="common">Brachiopod</name>
    <name type="synonym">Lingula unguis</name>
    <dbReference type="NCBI Taxonomy" id="7574"/>
    <lineage>
        <taxon>Eukaryota</taxon>
        <taxon>Metazoa</taxon>
        <taxon>Spiralia</taxon>
        <taxon>Lophotrochozoa</taxon>
        <taxon>Brachiopoda</taxon>
        <taxon>Linguliformea</taxon>
        <taxon>Lingulata</taxon>
        <taxon>Lingulida</taxon>
        <taxon>Linguloidea</taxon>
        <taxon>Lingulidae</taxon>
        <taxon>Lingula</taxon>
    </lineage>
</organism>
<dbReference type="SUPFAM" id="SSF103025">
    <property type="entry name" value="Folate-binding domain"/>
    <property type="match status" value="1"/>
</dbReference>
<keyword evidence="5" id="KW-1185">Reference proteome</keyword>
<dbReference type="InterPro" id="IPR027266">
    <property type="entry name" value="TrmE/GcvT-like"/>
</dbReference>
<keyword evidence="6 7" id="KW-0808">Transferase</keyword>
<dbReference type="PANTHER" id="PTHR22602:SF0">
    <property type="entry name" value="TRANSFERASE CAF17, MITOCHONDRIAL-RELATED"/>
    <property type="match status" value="1"/>
</dbReference>
<keyword evidence="3" id="KW-0496">Mitochondrion</keyword>
<dbReference type="NCBIfam" id="TIGR03317">
    <property type="entry name" value="ygfZ_signature"/>
    <property type="match status" value="1"/>
</dbReference>
<dbReference type="InterPro" id="IPR057460">
    <property type="entry name" value="CAF17_C"/>
</dbReference>
<evidence type="ECO:0000313" key="7">
    <source>
        <dbReference type="RefSeq" id="XP_013420864.1"/>
    </source>
</evidence>
<dbReference type="Proteomes" id="UP000085678">
    <property type="component" value="Unplaced"/>
</dbReference>
<dbReference type="PIRSF" id="PIRSF006487">
    <property type="entry name" value="GcvT"/>
    <property type="match status" value="1"/>
</dbReference>